<dbReference type="InterPro" id="IPR039989">
    <property type="entry name" value="NUDT9"/>
</dbReference>
<dbReference type="EMBL" id="MTYJ01000314">
    <property type="protein sequence ID" value="OWA53321.1"/>
    <property type="molecule type" value="Genomic_DNA"/>
</dbReference>
<dbReference type="InterPro" id="IPR000086">
    <property type="entry name" value="NUDIX_hydrolase_dom"/>
</dbReference>
<dbReference type="AlphaFoldDB" id="A0A9X6NMU0"/>
<name>A0A9X6NMU0_HYPEX</name>
<feature type="region of interest" description="Disordered" evidence="1">
    <location>
        <begin position="102"/>
        <end position="124"/>
    </location>
</feature>
<feature type="domain" description="Nudix hydrolase" evidence="2">
    <location>
        <begin position="175"/>
        <end position="330"/>
    </location>
</feature>
<proteinExistence type="predicted"/>
<evidence type="ECO:0000313" key="3">
    <source>
        <dbReference type="EMBL" id="OWA53321.1"/>
    </source>
</evidence>
<dbReference type="Gene3D" id="3.90.79.10">
    <property type="entry name" value="Nucleoside Triphosphate Pyrophosphohydrolase"/>
    <property type="match status" value="1"/>
</dbReference>
<dbReference type="InterPro" id="IPR015797">
    <property type="entry name" value="NUDIX_hydrolase-like_dom_sf"/>
</dbReference>
<dbReference type="Proteomes" id="UP000192578">
    <property type="component" value="Unassembled WGS sequence"/>
</dbReference>
<dbReference type="PROSITE" id="PS51462">
    <property type="entry name" value="NUDIX"/>
    <property type="match status" value="1"/>
</dbReference>
<dbReference type="Pfam" id="PF25969">
    <property type="entry name" value="NUDT9_N"/>
    <property type="match status" value="1"/>
</dbReference>
<organism evidence="3 4">
    <name type="scientific">Hypsibius exemplaris</name>
    <name type="common">Freshwater tardigrade</name>
    <dbReference type="NCBI Taxonomy" id="2072580"/>
    <lineage>
        <taxon>Eukaryota</taxon>
        <taxon>Metazoa</taxon>
        <taxon>Ecdysozoa</taxon>
        <taxon>Tardigrada</taxon>
        <taxon>Eutardigrada</taxon>
        <taxon>Parachela</taxon>
        <taxon>Hypsibioidea</taxon>
        <taxon>Hypsibiidae</taxon>
        <taxon>Hypsibius</taxon>
    </lineage>
</organism>
<accession>A0A9X6NMU0</accession>
<reference evidence="4" key="1">
    <citation type="submission" date="2017-01" db="EMBL/GenBank/DDBJ databases">
        <title>Comparative genomics of anhydrobiosis in the tardigrade Hypsibius dujardini.</title>
        <authorList>
            <person name="Yoshida Y."/>
            <person name="Koutsovoulos G."/>
            <person name="Laetsch D."/>
            <person name="Stevens L."/>
            <person name="Kumar S."/>
            <person name="Horikawa D."/>
            <person name="Ishino K."/>
            <person name="Komine S."/>
            <person name="Tomita M."/>
            <person name="Blaxter M."/>
            <person name="Arakawa K."/>
        </authorList>
    </citation>
    <scope>NUCLEOTIDE SEQUENCE [LARGE SCALE GENOMIC DNA]</scope>
    <source>
        <strain evidence="4">Z151</strain>
    </source>
</reference>
<comment type="caution">
    <text evidence="3">The sequence shown here is derived from an EMBL/GenBank/DDBJ whole genome shotgun (WGS) entry which is preliminary data.</text>
</comment>
<sequence>MLPISSLRSLHLASVTLLPALYDRGAQLFARPPLRQSLAVPFFTTAGTVAAVEAMEKKLHSRCLQGTYPGSSVQRLTVPDDKICWDAPWQEYDPPVYTAESLKDKPYADPDVNDPKFRPRWNSLDDDVDRRSHIGQYTVVNGVPQNPIGRTGLRGRGRLGRWAVNHAGDPIVTRWKTDKNGNVMYSRDEDKPILQFVAIERQSGNEWAFPGGMTDPGESPEETVEREFFEEALEGKGATDKVIEHNRRLMEDHFRDGVQIYRGYVDDPRNTDNAWMETVAINYHDNSGSHLAKLKLVAGSDAKSAEWKDATADLKLYASHSEILSSPEAALPKQLSRSSSPEAALPKQLSRSSSPEAALPKQLSQSSSPEAALPKRLSRSGSPEAALPKQLSQSSSRKAALPMCQR</sequence>
<dbReference type="GO" id="GO:0047631">
    <property type="term" value="F:ADP-ribose diphosphatase activity"/>
    <property type="evidence" value="ECO:0007669"/>
    <property type="project" value="InterPro"/>
</dbReference>
<feature type="compositionally biased region" description="Basic and acidic residues" evidence="1">
    <location>
        <begin position="102"/>
        <end position="117"/>
    </location>
</feature>
<dbReference type="SUPFAM" id="SSF55811">
    <property type="entry name" value="Nudix"/>
    <property type="match status" value="1"/>
</dbReference>
<keyword evidence="4" id="KW-1185">Reference proteome</keyword>
<dbReference type="OrthoDB" id="9972248at2759"/>
<evidence type="ECO:0000313" key="4">
    <source>
        <dbReference type="Proteomes" id="UP000192578"/>
    </source>
</evidence>
<gene>
    <name evidence="3" type="ORF">BV898_17756</name>
</gene>
<protein>
    <submittedName>
        <fullName evidence="3">ADP-ribose pyrophosphatase, mitochondrial</fullName>
    </submittedName>
</protein>
<feature type="region of interest" description="Disordered" evidence="1">
    <location>
        <begin position="329"/>
        <end position="406"/>
    </location>
</feature>
<dbReference type="CDD" id="cd03670">
    <property type="entry name" value="NUDIX_ADPRase_Nudt9"/>
    <property type="match status" value="1"/>
</dbReference>
<dbReference type="PANTHER" id="PTHR13030:SF8">
    <property type="entry name" value="ADP-RIBOSE PYROPHOSPHATASE, MITOCHONDRIAL"/>
    <property type="match status" value="1"/>
</dbReference>
<evidence type="ECO:0000259" key="2">
    <source>
        <dbReference type="PROSITE" id="PS51462"/>
    </source>
</evidence>
<evidence type="ECO:0000256" key="1">
    <source>
        <dbReference type="SAM" id="MobiDB-lite"/>
    </source>
</evidence>
<dbReference type="Pfam" id="PF00293">
    <property type="entry name" value="NUDIX"/>
    <property type="match status" value="1"/>
</dbReference>
<dbReference type="PANTHER" id="PTHR13030">
    <property type="entry name" value="NUDIX HYDROLASE"/>
    <property type="match status" value="1"/>
</dbReference>